<organism evidence="1 2">
    <name type="scientific">Exocentrus adspersus</name>
    <dbReference type="NCBI Taxonomy" id="1586481"/>
    <lineage>
        <taxon>Eukaryota</taxon>
        <taxon>Metazoa</taxon>
        <taxon>Ecdysozoa</taxon>
        <taxon>Arthropoda</taxon>
        <taxon>Hexapoda</taxon>
        <taxon>Insecta</taxon>
        <taxon>Pterygota</taxon>
        <taxon>Neoptera</taxon>
        <taxon>Endopterygota</taxon>
        <taxon>Coleoptera</taxon>
        <taxon>Polyphaga</taxon>
        <taxon>Cucujiformia</taxon>
        <taxon>Chrysomeloidea</taxon>
        <taxon>Cerambycidae</taxon>
        <taxon>Lamiinae</taxon>
        <taxon>Acanthocinini</taxon>
        <taxon>Exocentrus</taxon>
    </lineage>
</organism>
<reference evidence="1 2" key="1">
    <citation type="journal article" date="2023" name="Insect Mol. Biol.">
        <title>Genome sequencing provides insights into the evolution of gene families encoding plant cell wall-degrading enzymes in longhorned beetles.</title>
        <authorList>
            <person name="Shin N.R."/>
            <person name="Okamura Y."/>
            <person name="Kirsch R."/>
            <person name="Pauchet Y."/>
        </authorList>
    </citation>
    <scope>NUCLEOTIDE SEQUENCE [LARGE SCALE GENOMIC DNA]</scope>
    <source>
        <strain evidence="1">EAD_L_NR</strain>
    </source>
</reference>
<protein>
    <submittedName>
        <fullName evidence="1">Uncharacterized protein</fullName>
    </submittedName>
</protein>
<gene>
    <name evidence="1" type="ORF">NQ315_009102</name>
</gene>
<proteinExistence type="predicted"/>
<evidence type="ECO:0000313" key="2">
    <source>
        <dbReference type="Proteomes" id="UP001159042"/>
    </source>
</evidence>
<keyword evidence="2" id="KW-1185">Reference proteome</keyword>
<evidence type="ECO:0000313" key="1">
    <source>
        <dbReference type="EMBL" id="KAJ8925274.1"/>
    </source>
</evidence>
<dbReference type="EMBL" id="JANEYG010000001">
    <property type="protein sequence ID" value="KAJ8925274.1"/>
    <property type="molecule type" value="Genomic_DNA"/>
</dbReference>
<dbReference type="Proteomes" id="UP001159042">
    <property type="component" value="Unassembled WGS sequence"/>
</dbReference>
<comment type="caution">
    <text evidence="1">The sequence shown here is derived from an EMBL/GenBank/DDBJ whole genome shotgun (WGS) entry which is preliminary data.</text>
</comment>
<name>A0AAV8WFH6_9CUCU</name>
<dbReference type="AlphaFoldDB" id="A0AAV8WFH6"/>
<sequence length="208" mass="23874">MELIANGRRIQILCSEEVRYYIFYGTDVKDVGSYLLVSIPDTKTGISRKFTIIEEGLCVNAIEICRKYISLRPILLTQDRFFLRYMNQKCMYSSACWNQHIGKGSLNSCFIPKSSKCRIIYWSLYEAHFNNFISIKRHGGCKSSTVAESYIEDSISNKLEIARKVQEESNITRSENDGNNPTRVVINGKEVACEKTKIEMVLLLLLVE</sequence>
<accession>A0AAV8WFH6</accession>